<dbReference type="STRING" id="1385519.N801_01190"/>
<dbReference type="Pfam" id="PF19461">
    <property type="entry name" value="DUF5998"/>
    <property type="match status" value="1"/>
</dbReference>
<reference evidence="2 3" key="1">
    <citation type="submission" date="2013-08" db="EMBL/GenBank/DDBJ databases">
        <title>The genome sequence of Knoellia aerolata.</title>
        <authorList>
            <person name="Zhu W."/>
            <person name="Wang G."/>
        </authorList>
    </citation>
    <scope>NUCLEOTIDE SEQUENCE [LARGE SCALE GENOMIC DNA]</scope>
    <source>
        <strain evidence="2 3">DSM 18566</strain>
    </source>
</reference>
<dbReference type="EMBL" id="AVPL01000007">
    <property type="protein sequence ID" value="KGN42181.1"/>
    <property type="molecule type" value="Genomic_DNA"/>
</dbReference>
<organism evidence="2 3">
    <name type="scientific">Knoellia aerolata DSM 18566</name>
    <dbReference type="NCBI Taxonomy" id="1385519"/>
    <lineage>
        <taxon>Bacteria</taxon>
        <taxon>Bacillati</taxon>
        <taxon>Actinomycetota</taxon>
        <taxon>Actinomycetes</taxon>
        <taxon>Micrococcales</taxon>
        <taxon>Intrasporangiaceae</taxon>
        <taxon>Knoellia</taxon>
    </lineage>
</organism>
<dbReference type="Proteomes" id="UP000030013">
    <property type="component" value="Unassembled WGS sequence"/>
</dbReference>
<dbReference type="OrthoDB" id="3725224at2"/>
<dbReference type="AlphaFoldDB" id="A0A0A0K326"/>
<evidence type="ECO:0000313" key="3">
    <source>
        <dbReference type="Proteomes" id="UP000030013"/>
    </source>
</evidence>
<dbReference type="InterPro" id="IPR046040">
    <property type="entry name" value="DUF5998"/>
</dbReference>
<accession>A0A0A0K326</accession>
<sequence>MKPSFDVPTLPVDLTSAIERAGYYPALVGDVVSAALAGEEVRSHLVHLETTFDRDVIRRHVTVLVLTPSRLVIAHADDHADEGAGEAEGAPAGVPEQEVATATTESIPLSAVRGVMLTHVVEDPQNYVPGSLGRELTLTLGWGAVSRVDLLPATCGEPGCDADHGYDGTISSDDIALRVSATADGDSALQQAISFAHALSASLGR</sequence>
<feature type="region of interest" description="Disordered" evidence="1">
    <location>
        <begin position="81"/>
        <end position="103"/>
    </location>
</feature>
<name>A0A0A0K326_9MICO</name>
<evidence type="ECO:0000256" key="1">
    <source>
        <dbReference type="SAM" id="MobiDB-lite"/>
    </source>
</evidence>
<gene>
    <name evidence="2" type="ORF">N801_01190</name>
</gene>
<proteinExistence type="predicted"/>
<dbReference type="eggNOG" id="ENOG502ZVAX">
    <property type="taxonomic scope" value="Bacteria"/>
</dbReference>
<protein>
    <submittedName>
        <fullName evidence="2">Phosphodiesterase</fullName>
    </submittedName>
</protein>
<comment type="caution">
    <text evidence="2">The sequence shown here is derived from an EMBL/GenBank/DDBJ whole genome shotgun (WGS) entry which is preliminary data.</text>
</comment>
<keyword evidence="3" id="KW-1185">Reference proteome</keyword>
<evidence type="ECO:0000313" key="2">
    <source>
        <dbReference type="EMBL" id="KGN42181.1"/>
    </source>
</evidence>